<gene>
    <name evidence="1" type="ORF">HA227_02470</name>
</gene>
<feature type="non-terminal residue" evidence="1">
    <location>
        <position position="1"/>
    </location>
</feature>
<sequence length="74" mass="8321">SKVLRASFFGKQAEELLEESTEKILEKIEGQGAEKTLKELNEKVSGKEIEIQAIAKKNQFSGELEVSVRRVDKT</sequence>
<name>A0A7J4KXS8_9ARCH</name>
<protein>
    <submittedName>
        <fullName evidence="1">Uncharacterized protein</fullName>
    </submittedName>
</protein>
<evidence type="ECO:0000313" key="1">
    <source>
        <dbReference type="EMBL" id="HIH33097.1"/>
    </source>
</evidence>
<dbReference type="Proteomes" id="UP000527315">
    <property type="component" value="Unassembled WGS sequence"/>
</dbReference>
<accession>A0A7J4KXS8</accession>
<evidence type="ECO:0000313" key="2">
    <source>
        <dbReference type="Proteomes" id="UP000527315"/>
    </source>
</evidence>
<dbReference type="EMBL" id="DUFJ01000061">
    <property type="protein sequence ID" value="HIH33097.1"/>
    <property type="molecule type" value="Genomic_DNA"/>
</dbReference>
<comment type="caution">
    <text evidence="1">The sequence shown here is derived from an EMBL/GenBank/DDBJ whole genome shotgun (WGS) entry which is preliminary data.</text>
</comment>
<dbReference type="AlphaFoldDB" id="A0A7J4KXS8"/>
<proteinExistence type="predicted"/>
<reference evidence="2" key="1">
    <citation type="journal article" date="2020" name="bioRxiv">
        <title>A rank-normalized archaeal taxonomy based on genome phylogeny resolves widespread incomplete and uneven classifications.</title>
        <authorList>
            <person name="Rinke C."/>
            <person name="Chuvochina M."/>
            <person name="Mussig A.J."/>
            <person name="Chaumeil P.-A."/>
            <person name="Waite D.W."/>
            <person name="Whitman W.B."/>
            <person name="Parks D.H."/>
            <person name="Hugenholtz P."/>
        </authorList>
    </citation>
    <scope>NUCLEOTIDE SEQUENCE [LARGE SCALE GENOMIC DNA]</scope>
</reference>
<organism evidence="1 2">
    <name type="scientific">Candidatus Iainarchaeum sp</name>
    <dbReference type="NCBI Taxonomy" id="3101447"/>
    <lineage>
        <taxon>Archaea</taxon>
        <taxon>Candidatus Iainarchaeota</taxon>
        <taxon>Candidatus Iainarchaeia</taxon>
        <taxon>Candidatus Iainarchaeales</taxon>
        <taxon>Candidatus Iainarchaeaceae</taxon>
        <taxon>Candidatus Iainarchaeum</taxon>
    </lineage>
</organism>